<evidence type="ECO:0000256" key="2">
    <source>
        <dbReference type="ARBA" id="ARBA00022475"/>
    </source>
</evidence>
<organism evidence="7 8">
    <name type="scientific">Rotaria socialis</name>
    <dbReference type="NCBI Taxonomy" id="392032"/>
    <lineage>
        <taxon>Eukaryota</taxon>
        <taxon>Metazoa</taxon>
        <taxon>Spiralia</taxon>
        <taxon>Gnathifera</taxon>
        <taxon>Rotifera</taxon>
        <taxon>Eurotatoria</taxon>
        <taxon>Bdelloidea</taxon>
        <taxon>Philodinida</taxon>
        <taxon>Philodinidae</taxon>
        <taxon>Rotaria</taxon>
    </lineage>
</organism>
<dbReference type="PANTHER" id="PTHR23513">
    <property type="entry name" value="INTEGRAL MEMBRANE EFFLUX PROTEIN-RELATED"/>
    <property type="match status" value="1"/>
</dbReference>
<reference evidence="7" key="1">
    <citation type="submission" date="2021-02" db="EMBL/GenBank/DDBJ databases">
        <authorList>
            <person name="Nowell W R."/>
        </authorList>
    </citation>
    <scope>NUCLEOTIDE SEQUENCE</scope>
</reference>
<feature type="transmembrane region" description="Helical" evidence="6">
    <location>
        <begin position="98"/>
        <end position="117"/>
    </location>
</feature>
<evidence type="ECO:0000256" key="6">
    <source>
        <dbReference type="SAM" id="Phobius"/>
    </source>
</evidence>
<feature type="transmembrane region" description="Helical" evidence="6">
    <location>
        <begin position="360"/>
        <end position="381"/>
    </location>
</feature>
<feature type="transmembrane region" description="Helical" evidence="6">
    <location>
        <begin position="188"/>
        <end position="213"/>
    </location>
</feature>
<evidence type="ECO:0000313" key="8">
    <source>
        <dbReference type="Proteomes" id="UP000663865"/>
    </source>
</evidence>
<name>A0A817W485_9BILA</name>
<evidence type="ECO:0000313" key="7">
    <source>
        <dbReference type="EMBL" id="CAF3348577.1"/>
    </source>
</evidence>
<evidence type="ECO:0000256" key="5">
    <source>
        <dbReference type="ARBA" id="ARBA00023136"/>
    </source>
</evidence>
<keyword evidence="2" id="KW-1003">Cell membrane</keyword>
<accession>A0A817W485</accession>
<keyword evidence="5 6" id="KW-0472">Membrane</keyword>
<feature type="transmembrane region" description="Helical" evidence="6">
    <location>
        <begin position="272"/>
        <end position="295"/>
    </location>
</feature>
<dbReference type="Proteomes" id="UP000663865">
    <property type="component" value="Unassembled WGS sequence"/>
</dbReference>
<proteinExistence type="predicted"/>
<dbReference type="PANTHER" id="PTHR23513:SF6">
    <property type="entry name" value="MAJOR FACILITATOR SUPERFAMILY ASSOCIATED DOMAIN-CONTAINING PROTEIN"/>
    <property type="match status" value="1"/>
</dbReference>
<dbReference type="Gene3D" id="1.20.1250.20">
    <property type="entry name" value="MFS general substrate transporter like domains"/>
    <property type="match status" value="1"/>
</dbReference>
<keyword evidence="4 6" id="KW-1133">Transmembrane helix</keyword>
<protein>
    <submittedName>
        <fullName evidence="7">Uncharacterized protein</fullName>
    </submittedName>
</protein>
<feature type="transmembrane region" description="Helical" evidence="6">
    <location>
        <begin position="69"/>
        <end position="91"/>
    </location>
</feature>
<gene>
    <name evidence="7" type="ORF">KIK155_LOCUS3390</name>
</gene>
<dbReference type="EMBL" id="CAJNYV010000143">
    <property type="protein sequence ID" value="CAF3348577.1"/>
    <property type="molecule type" value="Genomic_DNA"/>
</dbReference>
<dbReference type="SUPFAM" id="SSF103473">
    <property type="entry name" value="MFS general substrate transporter"/>
    <property type="match status" value="1"/>
</dbReference>
<comment type="subcellular location">
    <subcellularLocation>
        <location evidence="1">Cell membrane</location>
        <topology evidence="1">Multi-pass membrane protein</topology>
    </subcellularLocation>
</comment>
<dbReference type="AlphaFoldDB" id="A0A817W485"/>
<feature type="transmembrane region" description="Helical" evidence="6">
    <location>
        <begin position="233"/>
        <end position="252"/>
    </location>
</feature>
<dbReference type="GO" id="GO:0005886">
    <property type="term" value="C:plasma membrane"/>
    <property type="evidence" value="ECO:0007669"/>
    <property type="project" value="UniProtKB-SubCell"/>
</dbReference>
<feature type="transmembrane region" description="Helical" evidence="6">
    <location>
        <begin position="301"/>
        <end position="319"/>
    </location>
</feature>
<sequence>MSGGKSEISRIWKLYSAEEKKNVVIYIIGIMLYKFGLEAFHGSIISLAINRYDQAAFHSNSTVRTFERVGLISGFNLACQCIYSILVAPLAKRWPTRTALSISIFTFAIFSDVLIVVDIATGDHIKPKDVAFGMVELIRRVMPRDIVGDNGEKLQKMDARVHIFYEIAGVSGAFMTGLVLIPRLGNHYSFIISPILFTVAAAVWLFISSFGLAKTNNFNDEFTAIDQKIESNYFKYILAGFNIFIQSFFIGAKIIFTHRRFRYLEQSKWSQIIVGASNFGELLGATFVFLFGNFIKTPLPWSRLDAVILLLLWYIPYYYPSVNNVKSAWIIAATYIPDDIALNSFIQSSLSGLAPKHKNISALGAISSFLYSSYIIIYAILNPLLGLYIDRIYNLTGSVRPACVNTVAIQMTVISEIVLIPTFIPRDTEELEDTMNSERVTNKLSDSSTDCAYVVKKHLDDETDFQIITFC</sequence>
<evidence type="ECO:0000256" key="3">
    <source>
        <dbReference type="ARBA" id="ARBA00022692"/>
    </source>
</evidence>
<feature type="transmembrane region" description="Helical" evidence="6">
    <location>
        <begin position="163"/>
        <end position="181"/>
    </location>
</feature>
<dbReference type="InterPro" id="IPR036259">
    <property type="entry name" value="MFS_trans_sf"/>
</dbReference>
<evidence type="ECO:0000256" key="4">
    <source>
        <dbReference type="ARBA" id="ARBA00022989"/>
    </source>
</evidence>
<comment type="caution">
    <text evidence="7">The sequence shown here is derived from an EMBL/GenBank/DDBJ whole genome shotgun (WGS) entry which is preliminary data.</text>
</comment>
<feature type="transmembrane region" description="Helical" evidence="6">
    <location>
        <begin position="23"/>
        <end position="49"/>
    </location>
</feature>
<keyword evidence="3 6" id="KW-0812">Transmembrane</keyword>
<evidence type="ECO:0000256" key="1">
    <source>
        <dbReference type="ARBA" id="ARBA00004651"/>
    </source>
</evidence>